<accession>A0ABP0TBY3</accession>
<keyword evidence="5" id="KW-0812">Transmembrane</keyword>
<keyword evidence="5" id="KW-0472">Membrane</keyword>
<proteinExistence type="predicted"/>
<dbReference type="EMBL" id="OZ019893">
    <property type="protein sequence ID" value="CAK9192017.1"/>
    <property type="molecule type" value="Genomic_DNA"/>
</dbReference>
<dbReference type="Pfam" id="PF07714">
    <property type="entry name" value="PK_Tyr_Ser-Thr"/>
    <property type="match status" value="1"/>
</dbReference>
<dbReference type="InterPro" id="IPR001245">
    <property type="entry name" value="Ser-Thr/Tyr_kinase_cat_dom"/>
</dbReference>
<keyword evidence="4" id="KW-0067">ATP-binding</keyword>
<dbReference type="PANTHER" id="PTHR47973">
    <property type="entry name" value="CYSTEINE-RICH RECEPTOR-LIKE PROTEIN KINASE 3"/>
    <property type="match status" value="1"/>
</dbReference>
<keyword evidence="3" id="KW-0418">Kinase</keyword>
<evidence type="ECO:0000256" key="5">
    <source>
        <dbReference type="SAM" id="Phobius"/>
    </source>
</evidence>
<evidence type="ECO:0000313" key="8">
    <source>
        <dbReference type="Proteomes" id="UP001497512"/>
    </source>
</evidence>
<evidence type="ECO:0000256" key="2">
    <source>
        <dbReference type="ARBA" id="ARBA00022741"/>
    </source>
</evidence>
<evidence type="ECO:0000259" key="6">
    <source>
        <dbReference type="PROSITE" id="PS50011"/>
    </source>
</evidence>
<dbReference type="Proteomes" id="UP001497512">
    <property type="component" value="Chromosome 1"/>
</dbReference>
<dbReference type="Gene3D" id="1.10.510.10">
    <property type="entry name" value="Transferase(Phosphotransferase) domain 1"/>
    <property type="match status" value="1"/>
</dbReference>
<dbReference type="PROSITE" id="PS00108">
    <property type="entry name" value="PROTEIN_KINASE_ST"/>
    <property type="match status" value="1"/>
</dbReference>
<name>A0ABP0TBY3_9BRYO</name>
<dbReference type="SMART" id="SM00220">
    <property type="entry name" value="S_TKc"/>
    <property type="match status" value="1"/>
</dbReference>
<evidence type="ECO:0000256" key="3">
    <source>
        <dbReference type="ARBA" id="ARBA00022777"/>
    </source>
</evidence>
<sequence length="449" mass="49734">MGPIPMENGKLPRTRFLQPRRALLDHGDGSEGGSNNTSSKGMSPLVWVYIGAGGAVILLLLFVVCCLGYWLTKRRANTGRRMPFNDLTPSEVLGGKTEARIMLYETLAEATNQFDPDRRIGLGRFGPIYMGELPDGTEVAVRRLSLNSRQGKREFAKGVKNIIELQHRNVVKLIGCCYSNSRLLVYEYIGNGSVASALFEGKINLEWSTRYKILLETAQGLSYLHEESQRILAHGDIKASNILLDITMRPKIADFGLANLFYYDAGEVKFQDMASVGYIAPELALHGQLSGKADVFSFGVLALEVVSGRTNTDINLIGTNMQHLLAWVWKLQEREQVIKILDPRIKGNYMEEEVKKVINIAILCTQDAPKLRPTMARVVSMLKGESPLPNMPSKPGAMQALGLGEQNMSGTFSIRIPSERKSRRWGLSSSTASGITHSGRMQYSVVIPR</sequence>
<feature type="domain" description="Protein kinase" evidence="6">
    <location>
        <begin position="114"/>
        <end position="388"/>
    </location>
</feature>
<dbReference type="InterPro" id="IPR011009">
    <property type="entry name" value="Kinase-like_dom_sf"/>
</dbReference>
<dbReference type="Gene3D" id="3.30.200.20">
    <property type="entry name" value="Phosphorylase Kinase, domain 1"/>
    <property type="match status" value="1"/>
</dbReference>
<protein>
    <recommendedName>
        <fullName evidence="6">Protein kinase domain-containing protein</fullName>
    </recommendedName>
</protein>
<evidence type="ECO:0000256" key="1">
    <source>
        <dbReference type="ARBA" id="ARBA00022679"/>
    </source>
</evidence>
<dbReference type="InterPro" id="IPR000719">
    <property type="entry name" value="Prot_kinase_dom"/>
</dbReference>
<feature type="transmembrane region" description="Helical" evidence="5">
    <location>
        <begin position="46"/>
        <end position="72"/>
    </location>
</feature>
<dbReference type="InterPro" id="IPR052059">
    <property type="entry name" value="CR_Ser/Thr_kinase"/>
</dbReference>
<keyword evidence="2" id="KW-0547">Nucleotide-binding</keyword>
<keyword evidence="1" id="KW-0808">Transferase</keyword>
<dbReference type="SUPFAM" id="SSF56112">
    <property type="entry name" value="Protein kinase-like (PK-like)"/>
    <property type="match status" value="1"/>
</dbReference>
<keyword evidence="5" id="KW-1133">Transmembrane helix</keyword>
<dbReference type="PROSITE" id="PS50011">
    <property type="entry name" value="PROTEIN_KINASE_DOM"/>
    <property type="match status" value="1"/>
</dbReference>
<evidence type="ECO:0000256" key="4">
    <source>
        <dbReference type="ARBA" id="ARBA00022840"/>
    </source>
</evidence>
<gene>
    <name evidence="7" type="ORF">CSSPTR1EN2_LOCUS1680</name>
</gene>
<reference evidence="7 8" key="1">
    <citation type="submission" date="2024-02" db="EMBL/GenBank/DDBJ databases">
        <authorList>
            <consortium name="ELIXIR-Norway"/>
            <consortium name="Elixir Norway"/>
        </authorList>
    </citation>
    <scope>NUCLEOTIDE SEQUENCE [LARGE SCALE GENOMIC DNA]</scope>
</reference>
<dbReference type="InterPro" id="IPR008271">
    <property type="entry name" value="Ser/Thr_kinase_AS"/>
</dbReference>
<keyword evidence="8" id="KW-1185">Reference proteome</keyword>
<organism evidence="7 8">
    <name type="scientific">Sphagnum troendelagicum</name>
    <dbReference type="NCBI Taxonomy" id="128251"/>
    <lineage>
        <taxon>Eukaryota</taxon>
        <taxon>Viridiplantae</taxon>
        <taxon>Streptophyta</taxon>
        <taxon>Embryophyta</taxon>
        <taxon>Bryophyta</taxon>
        <taxon>Sphagnophytina</taxon>
        <taxon>Sphagnopsida</taxon>
        <taxon>Sphagnales</taxon>
        <taxon>Sphagnaceae</taxon>
        <taxon>Sphagnum</taxon>
    </lineage>
</organism>
<evidence type="ECO:0000313" key="7">
    <source>
        <dbReference type="EMBL" id="CAK9192017.1"/>
    </source>
</evidence>